<evidence type="ECO:0000313" key="3">
    <source>
        <dbReference type="Proteomes" id="UP000189464"/>
    </source>
</evidence>
<proteinExistence type="predicted"/>
<dbReference type="RefSeq" id="WP_077713401.1">
    <property type="nucleotide sequence ID" value="NZ_CP019698.1"/>
</dbReference>
<dbReference type="InterPro" id="IPR045536">
    <property type="entry name" value="DUF6431"/>
</dbReference>
<dbReference type="EMBL" id="CP019698">
    <property type="protein sequence ID" value="AQS58443.1"/>
    <property type="molecule type" value="Genomic_DNA"/>
</dbReference>
<protein>
    <recommendedName>
        <fullName evidence="1">DUF6431 domain-containing protein</fullName>
    </recommendedName>
</protein>
<dbReference type="STRING" id="1833852.B0537_04680"/>
<dbReference type="Proteomes" id="UP000189464">
    <property type="component" value="Chromosome"/>
</dbReference>
<dbReference type="AlphaFoldDB" id="A0A1S6IUK1"/>
<sequence length="198" mass="23490">MTLQLIFYTQSTPLEYYRAGKRFPFLKPHSCLHPDCRLPIPPRPYGYYSRNIISFGFTGRILIRRYYCPRCGHTFSCLPSFCLPYYQYSLALIWINLLCQFFNLLPFLKALAAYVNWHRQHLQFYRKRFKNNLVFIKLVLRQLVPEIKLPEEMAIRKEAKKVLSIVTTDFPTVQTFSTRFFAQSNKSFMASRGNSITL</sequence>
<reference evidence="2 3" key="1">
    <citation type="journal article" date="2016" name="Int. J. Syst. Evol. Microbiol.">
        <title>Desulfotomaculum ferrireducens sp. nov., a moderately thermophilic sulfate-reducing and dissimilatory Fe(III)-reducing bacterium isolated from compost.</title>
        <authorList>
            <person name="Yang G."/>
            <person name="Guo J."/>
            <person name="Zhuang L."/>
            <person name="Yuan Y."/>
            <person name="Zhou S."/>
        </authorList>
    </citation>
    <scope>NUCLEOTIDE SEQUENCE [LARGE SCALE GENOMIC DNA]</scope>
    <source>
        <strain evidence="2 3">GSS09</strain>
    </source>
</reference>
<accession>A0A1S6IUK1</accession>
<name>A0A1S6IUK1_9FIRM</name>
<keyword evidence="3" id="KW-1185">Reference proteome</keyword>
<evidence type="ECO:0000259" key="1">
    <source>
        <dbReference type="Pfam" id="PF20020"/>
    </source>
</evidence>
<dbReference type="KEGG" id="dfg:B0537_04680"/>
<organism evidence="2 3">
    <name type="scientific">Desulforamulus ferrireducens</name>
    <dbReference type="NCBI Taxonomy" id="1833852"/>
    <lineage>
        <taxon>Bacteria</taxon>
        <taxon>Bacillati</taxon>
        <taxon>Bacillota</taxon>
        <taxon>Clostridia</taxon>
        <taxon>Eubacteriales</taxon>
        <taxon>Peptococcaceae</taxon>
        <taxon>Desulforamulus</taxon>
    </lineage>
</organism>
<feature type="domain" description="DUF6431" evidence="1">
    <location>
        <begin position="45"/>
        <end position="93"/>
    </location>
</feature>
<dbReference type="Pfam" id="PF20020">
    <property type="entry name" value="DUF6431"/>
    <property type="match status" value="1"/>
</dbReference>
<evidence type="ECO:0000313" key="2">
    <source>
        <dbReference type="EMBL" id="AQS58443.1"/>
    </source>
</evidence>
<gene>
    <name evidence="2" type="ORF">B0537_04680</name>
</gene>